<evidence type="ECO:0000259" key="2">
    <source>
        <dbReference type="Pfam" id="PF07833"/>
    </source>
</evidence>
<feature type="signal peptide" evidence="1">
    <location>
        <begin position="1"/>
        <end position="27"/>
    </location>
</feature>
<sequence>MPFSMKEPFLLAVAALFWLATTTTACASHGDTLDIILDGKSMPYSGLLLEESALVPLNAISDSLGAEPTWTPSDQTVCLKKADRTITMKMNEYKATVNDHQLSLDTPPQLIGHNVYVPLRFVAENLAASVSMDPATKTVALNRLKENAITIKTAKESSETKEMIINIQYPQFAGMQDPAVQEGINRKIQEQVAQFKQKTLTDAKEMRESFLDSNVPLRTFSIICNYAVKYNANNLVSLYFIDSNYLGGAHGMSYASSLTFDITDGKVYELPDLFSSPAYIERINQRIEQLKGSDYFLWTPFTSIDPKQAYYLSPNGLVVYYQLYDIAPYAAGFPQFTIPYAELADLLTVPIR</sequence>
<dbReference type="EMBL" id="WXEX01000011">
    <property type="protein sequence ID" value="MZP43864.1"/>
    <property type="molecule type" value="Genomic_DNA"/>
</dbReference>
<accession>A0A845LEQ1</accession>
<evidence type="ECO:0000313" key="5">
    <source>
        <dbReference type="EMBL" id="MZP43864.1"/>
    </source>
</evidence>
<feature type="domain" description="DUF3298" evidence="3">
    <location>
        <begin position="272"/>
        <end position="340"/>
    </location>
</feature>
<keyword evidence="6" id="KW-1185">Reference proteome</keyword>
<dbReference type="AlphaFoldDB" id="A0A845LEQ1"/>
<keyword evidence="1" id="KW-0732">Signal</keyword>
<reference evidence="5 6" key="1">
    <citation type="submission" date="2020-01" db="EMBL/GenBank/DDBJ databases">
        <title>Whole genome sequence of Heliobacterium gestii DSM 11169.</title>
        <authorList>
            <person name="Kyndt J.A."/>
            <person name="Meyer T.E."/>
        </authorList>
    </citation>
    <scope>NUCLEOTIDE SEQUENCE [LARGE SCALE GENOMIC DNA]</scope>
    <source>
        <strain evidence="5 6">DSM 11169</strain>
    </source>
</reference>
<dbReference type="InterPro" id="IPR037126">
    <property type="entry name" value="PdaC/RsiV-like_sf"/>
</dbReference>
<dbReference type="InterPro" id="IPR012854">
    <property type="entry name" value="Cu_amine_oxidase-like_N"/>
</dbReference>
<comment type="caution">
    <text evidence="5">The sequence shown here is derived from an EMBL/GenBank/DDBJ whole genome shotgun (WGS) entry which is preliminary data.</text>
</comment>
<feature type="chain" id="PRO_5032641213" evidence="1">
    <location>
        <begin position="28"/>
        <end position="352"/>
    </location>
</feature>
<protein>
    <submittedName>
        <fullName evidence="5">DUF4163 domain-containing protein</fullName>
    </submittedName>
</protein>
<dbReference type="Gene3D" id="3.30.457.10">
    <property type="entry name" value="Copper amine oxidase-like, N-terminal domain"/>
    <property type="match status" value="1"/>
</dbReference>
<evidence type="ECO:0000259" key="3">
    <source>
        <dbReference type="Pfam" id="PF11738"/>
    </source>
</evidence>
<dbReference type="InterPro" id="IPR036582">
    <property type="entry name" value="Mao_N_sf"/>
</dbReference>
<proteinExistence type="predicted"/>
<dbReference type="Pfam" id="PF11738">
    <property type="entry name" value="DUF3298"/>
    <property type="match status" value="1"/>
</dbReference>
<dbReference type="SUPFAM" id="SSF55383">
    <property type="entry name" value="Copper amine oxidase, domain N"/>
    <property type="match status" value="1"/>
</dbReference>
<evidence type="ECO:0000313" key="6">
    <source>
        <dbReference type="Proteomes" id="UP000471031"/>
    </source>
</evidence>
<feature type="domain" description="Copper amine oxidase-like N-terminal" evidence="2">
    <location>
        <begin position="46"/>
        <end position="140"/>
    </location>
</feature>
<organism evidence="5 6">
    <name type="scientific">Heliomicrobium gestii</name>
    <name type="common">Heliobacterium gestii</name>
    <dbReference type="NCBI Taxonomy" id="2699"/>
    <lineage>
        <taxon>Bacteria</taxon>
        <taxon>Bacillati</taxon>
        <taxon>Bacillota</taxon>
        <taxon>Clostridia</taxon>
        <taxon>Eubacteriales</taxon>
        <taxon>Heliobacteriaceae</taxon>
        <taxon>Heliomicrobium</taxon>
    </lineage>
</organism>
<dbReference type="OrthoDB" id="9816096at2"/>
<dbReference type="PROSITE" id="PS51257">
    <property type="entry name" value="PROKAR_LIPOPROTEIN"/>
    <property type="match status" value="1"/>
</dbReference>
<dbReference type="InterPro" id="IPR021729">
    <property type="entry name" value="DUF3298"/>
</dbReference>
<evidence type="ECO:0000256" key="1">
    <source>
        <dbReference type="SAM" id="SignalP"/>
    </source>
</evidence>
<name>A0A845LEQ1_HELGE</name>
<evidence type="ECO:0000259" key="4">
    <source>
        <dbReference type="Pfam" id="PF13739"/>
    </source>
</evidence>
<dbReference type="Pfam" id="PF13739">
    <property type="entry name" value="PdaC"/>
    <property type="match status" value="1"/>
</dbReference>
<dbReference type="Pfam" id="PF07833">
    <property type="entry name" value="Cu_amine_oxidN1"/>
    <property type="match status" value="1"/>
</dbReference>
<dbReference type="Proteomes" id="UP000471031">
    <property type="component" value="Unassembled WGS sequence"/>
</dbReference>
<gene>
    <name evidence="5" type="ORF">GTO89_12570</name>
</gene>
<dbReference type="RefSeq" id="WP_161262438.1">
    <property type="nucleotide sequence ID" value="NZ_JAFBDC010000010.1"/>
</dbReference>
<dbReference type="Gene3D" id="3.90.640.20">
    <property type="entry name" value="Heat-shock cognate protein, ATPase"/>
    <property type="match status" value="1"/>
</dbReference>
<dbReference type="InterPro" id="IPR025303">
    <property type="entry name" value="PdaC"/>
</dbReference>
<dbReference type="Gene3D" id="3.30.565.40">
    <property type="entry name" value="Fervidobacterium nodosum Rt17-B1 like"/>
    <property type="match status" value="1"/>
</dbReference>
<feature type="domain" description="Deacetylase PdaC" evidence="4">
    <location>
        <begin position="158"/>
        <end position="253"/>
    </location>
</feature>